<reference evidence="1 2" key="1">
    <citation type="submission" date="2020-08" db="EMBL/GenBank/DDBJ databases">
        <title>Genome sequence of Thermomonas carbonis KCTC 42013T.</title>
        <authorList>
            <person name="Hyun D.-W."/>
            <person name="Bae J.-W."/>
        </authorList>
    </citation>
    <scope>NUCLEOTIDE SEQUENCE [LARGE SCALE GENOMIC DNA]</scope>
    <source>
        <strain evidence="1 2">KCTC 42013</strain>
    </source>
</reference>
<evidence type="ECO:0000313" key="1">
    <source>
        <dbReference type="EMBL" id="QNN69417.1"/>
    </source>
</evidence>
<proteinExistence type="predicted"/>
<name>A0A7G9SNJ2_9GAMM</name>
<dbReference type="EMBL" id="CP060719">
    <property type="protein sequence ID" value="QNN69417.1"/>
    <property type="molecule type" value="Genomic_DNA"/>
</dbReference>
<dbReference type="AlphaFoldDB" id="A0A7G9SNJ2"/>
<keyword evidence="2" id="KW-1185">Reference proteome</keyword>
<gene>
    <name evidence="1" type="ORF">H9L16_12130</name>
</gene>
<dbReference type="KEGG" id="tcn:H9L16_12130"/>
<dbReference type="RefSeq" id="WP_187551937.1">
    <property type="nucleotide sequence ID" value="NZ_BMZL01000013.1"/>
</dbReference>
<accession>A0A7G9SNJ2</accession>
<protein>
    <submittedName>
        <fullName evidence="1">Uncharacterized protein</fullName>
    </submittedName>
</protein>
<dbReference type="Proteomes" id="UP000515804">
    <property type="component" value="Chromosome"/>
</dbReference>
<organism evidence="1 2">
    <name type="scientific">Thermomonas carbonis</name>
    <dbReference type="NCBI Taxonomy" id="1463158"/>
    <lineage>
        <taxon>Bacteria</taxon>
        <taxon>Pseudomonadati</taxon>
        <taxon>Pseudomonadota</taxon>
        <taxon>Gammaproteobacteria</taxon>
        <taxon>Lysobacterales</taxon>
        <taxon>Lysobacteraceae</taxon>
        <taxon>Thermomonas</taxon>
    </lineage>
</organism>
<evidence type="ECO:0000313" key="2">
    <source>
        <dbReference type="Proteomes" id="UP000515804"/>
    </source>
</evidence>
<sequence>MSNIVHAQATLNRLKNDVRQFKTATASGVLTAAQVQKLGSLLSDTVEVLDALLSKNSDVAISGSKIAQNDGIGKFGRNVGVNGTKVGQN</sequence>